<protein>
    <submittedName>
        <fullName evidence="1">Uncharacterized protein</fullName>
    </submittedName>
</protein>
<dbReference type="EMBL" id="JAGIZQ010000003">
    <property type="protein sequence ID" value="KAH6635826.1"/>
    <property type="molecule type" value="Genomic_DNA"/>
</dbReference>
<name>A0ACB7PFK3_9PEZI</name>
<sequence length="139" mass="14310">MQLSTIVAGAAALFSTAASASPVEARATSVNINPFALSCTATQCTWTLNYTLIPENTGASCSFVTSGGTIPTTIGTAIGPFVCSPSDPNVRVRIQVVSGQYRLLISQVGSPTSNFDYFLPSSDFPGGNSYTGPSSFVAL</sequence>
<evidence type="ECO:0000313" key="2">
    <source>
        <dbReference type="Proteomes" id="UP000724584"/>
    </source>
</evidence>
<reference evidence="1 2" key="1">
    <citation type="journal article" date="2021" name="Nat. Commun.">
        <title>Genetic determinants of endophytism in the Arabidopsis root mycobiome.</title>
        <authorList>
            <person name="Mesny F."/>
            <person name="Miyauchi S."/>
            <person name="Thiergart T."/>
            <person name="Pickel B."/>
            <person name="Atanasova L."/>
            <person name="Karlsson M."/>
            <person name="Huettel B."/>
            <person name="Barry K.W."/>
            <person name="Haridas S."/>
            <person name="Chen C."/>
            <person name="Bauer D."/>
            <person name="Andreopoulos W."/>
            <person name="Pangilinan J."/>
            <person name="LaButti K."/>
            <person name="Riley R."/>
            <person name="Lipzen A."/>
            <person name="Clum A."/>
            <person name="Drula E."/>
            <person name="Henrissat B."/>
            <person name="Kohler A."/>
            <person name="Grigoriev I.V."/>
            <person name="Martin F.M."/>
            <person name="Hacquard S."/>
        </authorList>
    </citation>
    <scope>NUCLEOTIDE SEQUENCE [LARGE SCALE GENOMIC DNA]</scope>
    <source>
        <strain evidence="1 2">MPI-SDFR-AT-0079</strain>
    </source>
</reference>
<accession>A0ACB7PFK3</accession>
<proteinExistence type="predicted"/>
<organism evidence="1 2">
    <name type="scientific">Chaetomium tenue</name>
    <dbReference type="NCBI Taxonomy" id="1854479"/>
    <lineage>
        <taxon>Eukaryota</taxon>
        <taxon>Fungi</taxon>
        <taxon>Dikarya</taxon>
        <taxon>Ascomycota</taxon>
        <taxon>Pezizomycotina</taxon>
        <taxon>Sordariomycetes</taxon>
        <taxon>Sordariomycetidae</taxon>
        <taxon>Sordariales</taxon>
        <taxon>Chaetomiaceae</taxon>
        <taxon>Chaetomium</taxon>
    </lineage>
</organism>
<evidence type="ECO:0000313" key="1">
    <source>
        <dbReference type="EMBL" id="KAH6635826.1"/>
    </source>
</evidence>
<dbReference type="Proteomes" id="UP000724584">
    <property type="component" value="Unassembled WGS sequence"/>
</dbReference>
<keyword evidence="2" id="KW-1185">Reference proteome</keyword>
<gene>
    <name evidence="1" type="ORF">F5144DRAFT_610677</name>
</gene>
<comment type="caution">
    <text evidence="1">The sequence shown here is derived from an EMBL/GenBank/DDBJ whole genome shotgun (WGS) entry which is preliminary data.</text>
</comment>